<dbReference type="EMBL" id="FCOX02000155">
    <property type="protein sequence ID" value="SAL07007.1"/>
    <property type="molecule type" value="Genomic_DNA"/>
</dbReference>
<evidence type="ECO:0000313" key="2">
    <source>
        <dbReference type="Proteomes" id="UP000071859"/>
    </source>
</evidence>
<name>A0A158EM53_9BURK</name>
<protein>
    <submittedName>
        <fullName evidence="1">Uncharacterized protein</fullName>
    </submittedName>
</protein>
<reference evidence="1" key="1">
    <citation type="submission" date="2016-01" db="EMBL/GenBank/DDBJ databases">
        <authorList>
            <person name="Peeters C."/>
        </authorList>
    </citation>
    <scope>NUCLEOTIDE SEQUENCE</scope>
    <source>
        <strain evidence="1">LMG 29321</strain>
    </source>
</reference>
<comment type="caution">
    <text evidence="1">The sequence shown here is derived from an EMBL/GenBank/DDBJ whole genome shotgun (WGS) entry which is preliminary data.</text>
</comment>
<gene>
    <name evidence="1" type="ORF">AWB78_08366</name>
</gene>
<dbReference type="Proteomes" id="UP000071859">
    <property type="component" value="Unassembled WGS sequence"/>
</dbReference>
<organism evidence="1 2">
    <name type="scientific">Caballeronia calidae</name>
    <dbReference type="NCBI Taxonomy" id="1777139"/>
    <lineage>
        <taxon>Bacteria</taxon>
        <taxon>Pseudomonadati</taxon>
        <taxon>Pseudomonadota</taxon>
        <taxon>Betaproteobacteria</taxon>
        <taxon>Burkholderiales</taxon>
        <taxon>Burkholderiaceae</taxon>
        <taxon>Caballeronia</taxon>
    </lineage>
</organism>
<accession>A0A158EM53</accession>
<keyword evidence="2" id="KW-1185">Reference proteome</keyword>
<dbReference type="AlphaFoldDB" id="A0A158EM53"/>
<proteinExistence type="predicted"/>
<evidence type="ECO:0000313" key="1">
    <source>
        <dbReference type="EMBL" id="SAL07007.1"/>
    </source>
</evidence>
<sequence length="93" mass="10352">MYGNCGAVRLLDDQAKLILKFENRPSGSRQAWLRIQPDRSEPSHRGRSLPTFMTLPFVLSIEFAGKARSLCLGLTAPVCMAPPCARRSLEFDS</sequence>